<dbReference type="PANTHER" id="PTHR24305">
    <property type="entry name" value="CYTOCHROME P450"/>
    <property type="match status" value="1"/>
</dbReference>
<keyword evidence="3 7" id="KW-0349">Heme</keyword>
<dbReference type="GO" id="GO:0016705">
    <property type="term" value="F:oxidoreductase activity, acting on paired donors, with incorporation or reduction of molecular oxygen"/>
    <property type="evidence" value="ECO:0007669"/>
    <property type="project" value="InterPro"/>
</dbReference>
<keyword evidence="11" id="KW-1185">Reference proteome</keyword>
<evidence type="ECO:0000256" key="9">
    <source>
        <dbReference type="SAM" id="Phobius"/>
    </source>
</evidence>
<comment type="cofactor">
    <cofactor evidence="1 7">
        <name>heme</name>
        <dbReference type="ChEBI" id="CHEBI:30413"/>
    </cofactor>
</comment>
<keyword evidence="4 7" id="KW-0479">Metal-binding</keyword>
<evidence type="ECO:0000256" key="3">
    <source>
        <dbReference type="ARBA" id="ARBA00022617"/>
    </source>
</evidence>
<gene>
    <name evidence="10" type="ORF">DHEL01_v206182</name>
</gene>
<dbReference type="InterPro" id="IPR002403">
    <property type="entry name" value="Cyt_P450_E_grp-IV"/>
</dbReference>
<evidence type="ECO:0000256" key="2">
    <source>
        <dbReference type="ARBA" id="ARBA00010617"/>
    </source>
</evidence>
<dbReference type="InterPro" id="IPR036396">
    <property type="entry name" value="Cyt_P450_sf"/>
</dbReference>
<evidence type="ECO:0000313" key="11">
    <source>
        <dbReference type="Proteomes" id="UP000094444"/>
    </source>
</evidence>
<dbReference type="STRING" id="158607.A0A2P5HYU3"/>
<dbReference type="EMBL" id="MAVT02000489">
    <property type="protein sequence ID" value="POS75426.1"/>
    <property type="molecule type" value="Genomic_DNA"/>
</dbReference>
<keyword evidence="6" id="KW-0560">Oxidoreductase</keyword>
<comment type="caution">
    <text evidence="10">The sequence shown here is derived from an EMBL/GenBank/DDBJ whole genome shotgun (WGS) entry which is preliminary data.</text>
</comment>
<comment type="similarity">
    <text evidence="2">Belongs to the cytochrome P450 family.</text>
</comment>
<dbReference type="PANTHER" id="PTHR24305:SF210">
    <property type="entry name" value="CYTOCHROME P450 MONOOXYGENASE ASQL-RELATED"/>
    <property type="match status" value="1"/>
</dbReference>
<keyword evidence="5 7" id="KW-0408">Iron</keyword>
<organism evidence="10 11">
    <name type="scientific">Diaporthe helianthi</name>
    <dbReference type="NCBI Taxonomy" id="158607"/>
    <lineage>
        <taxon>Eukaryota</taxon>
        <taxon>Fungi</taxon>
        <taxon>Dikarya</taxon>
        <taxon>Ascomycota</taxon>
        <taxon>Pezizomycotina</taxon>
        <taxon>Sordariomycetes</taxon>
        <taxon>Sordariomycetidae</taxon>
        <taxon>Diaporthales</taxon>
        <taxon>Diaporthaceae</taxon>
        <taxon>Diaporthe</taxon>
    </lineage>
</organism>
<evidence type="ECO:0000256" key="8">
    <source>
        <dbReference type="SAM" id="MobiDB-lite"/>
    </source>
</evidence>
<keyword evidence="9" id="KW-0812">Transmembrane</keyword>
<feature type="non-terminal residue" evidence="10">
    <location>
        <position position="1"/>
    </location>
</feature>
<dbReference type="InterPro" id="IPR050121">
    <property type="entry name" value="Cytochrome_P450_monoxygenase"/>
</dbReference>
<feature type="region of interest" description="Disordered" evidence="8">
    <location>
        <begin position="1"/>
        <end position="21"/>
    </location>
</feature>
<evidence type="ECO:0000256" key="4">
    <source>
        <dbReference type="ARBA" id="ARBA00022723"/>
    </source>
</evidence>
<accession>A0A2P5HYU3</accession>
<evidence type="ECO:0000256" key="1">
    <source>
        <dbReference type="ARBA" id="ARBA00001971"/>
    </source>
</evidence>
<protein>
    <submittedName>
        <fullName evidence="10">Cytochrome P450</fullName>
    </submittedName>
</protein>
<evidence type="ECO:0000313" key="10">
    <source>
        <dbReference type="EMBL" id="POS75426.1"/>
    </source>
</evidence>
<keyword evidence="9" id="KW-0472">Membrane</keyword>
<dbReference type="AlphaFoldDB" id="A0A2P5HYU3"/>
<dbReference type="Gene3D" id="1.10.630.10">
    <property type="entry name" value="Cytochrome P450"/>
    <property type="match status" value="1"/>
</dbReference>
<keyword evidence="9" id="KW-1133">Transmembrane helix</keyword>
<proteinExistence type="inferred from homology"/>
<name>A0A2P5HYU3_DIAHE</name>
<dbReference type="Proteomes" id="UP000094444">
    <property type="component" value="Unassembled WGS sequence"/>
</dbReference>
<dbReference type="Pfam" id="PF00067">
    <property type="entry name" value="p450"/>
    <property type="match status" value="1"/>
</dbReference>
<dbReference type="InterPro" id="IPR001128">
    <property type="entry name" value="Cyt_P450"/>
</dbReference>
<evidence type="ECO:0000256" key="7">
    <source>
        <dbReference type="PIRSR" id="PIRSR602403-1"/>
    </source>
</evidence>
<keyword evidence="6" id="KW-0503">Monooxygenase</keyword>
<dbReference type="GO" id="GO:0004497">
    <property type="term" value="F:monooxygenase activity"/>
    <property type="evidence" value="ECO:0007669"/>
    <property type="project" value="UniProtKB-KW"/>
</dbReference>
<feature type="binding site" description="axial binding residue" evidence="7">
    <location>
        <position position="271"/>
    </location>
    <ligand>
        <name>heme</name>
        <dbReference type="ChEBI" id="CHEBI:30413"/>
    </ligand>
    <ligandPart>
        <name>Fe</name>
        <dbReference type="ChEBI" id="CHEBI:18248"/>
    </ligandPart>
</feature>
<dbReference type="OrthoDB" id="1470350at2759"/>
<dbReference type="InParanoid" id="A0A2P5HYU3"/>
<reference evidence="10" key="1">
    <citation type="submission" date="2017-09" db="EMBL/GenBank/DDBJ databases">
        <title>Polyketide synthases of a Diaporthe helianthi virulent isolate.</title>
        <authorList>
            <person name="Baroncelli R."/>
        </authorList>
    </citation>
    <scope>NUCLEOTIDE SEQUENCE [LARGE SCALE GENOMIC DNA]</scope>
    <source>
        <strain evidence="10">7/96</strain>
    </source>
</reference>
<dbReference type="SUPFAM" id="SSF48264">
    <property type="entry name" value="Cytochrome P450"/>
    <property type="match status" value="1"/>
</dbReference>
<evidence type="ECO:0000256" key="6">
    <source>
        <dbReference type="ARBA" id="ARBA00023033"/>
    </source>
</evidence>
<sequence>VLGDGHGQSKERWNSTPLRTNQPSVKSHGFLKAMEAGNLLVVILAAAKTYPFLYPLALMFAPWKVMRSLPRMISEAKVQVVHRIKMRHDLKHSDYFEQLLPADRPSPTNDKQISHMLTVAGQLILGGYDPTSVAIYMGFYFLLRNPTSLQQVRQEVRESFQQYGDIEVEALRTLPYLNACLQETLRLSAAATHHSLPRISPGAMVNNEYIPKGVICRNSLFAYSRSARFFHNPKDFKLERWLPKNHRSYDAKFSTDSHGAHFPFIMGPRQCPGREVARHMFRLVMAKIIWSYDVEQLSKPLDFDQDFRVYSMWVKPELCIRLRPAQSHRAR</sequence>
<dbReference type="PRINTS" id="PR00465">
    <property type="entry name" value="EP450IV"/>
</dbReference>
<evidence type="ECO:0000256" key="5">
    <source>
        <dbReference type="ARBA" id="ARBA00023004"/>
    </source>
</evidence>
<dbReference type="GO" id="GO:0020037">
    <property type="term" value="F:heme binding"/>
    <property type="evidence" value="ECO:0007669"/>
    <property type="project" value="InterPro"/>
</dbReference>
<dbReference type="PRINTS" id="PR00385">
    <property type="entry name" value="P450"/>
</dbReference>
<dbReference type="GO" id="GO:0005506">
    <property type="term" value="F:iron ion binding"/>
    <property type="evidence" value="ECO:0007669"/>
    <property type="project" value="InterPro"/>
</dbReference>
<feature type="transmembrane region" description="Helical" evidence="9">
    <location>
        <begin position="39"/>
        <end position="63"/>
    </location>
</feature>